<feature type="domain" description="Polysaccharide lyase family 8 central" evidence="2">
    <location>
        <begin position="31"/>
        <end position="296"/>
    </location>
</feature>
<gene>
    <name evidence="3" type="ORF">OS493_034567</name>
</gene>
<accession>A0A9W9YB15</accession>
<dbReference type="Pfam" id="PF02278">
    <property type="entry name" value="Lyase_8"/>
    <property type="match status" value="1"/>
</dbReference>
<dbReference type="AlphaFoldDB" id="A0A9W9YB15"/>
<dbReference type="GO" id="GO:0005975">
    <property type="term" value="P:carbohydrate metabolic process"/>
    <property type="evidence" value="ECO:0007669"/>
    <property type="project" value="InterPro"/>
</dbReference>
<reference evidence="3" key="1">
    <citation type="submission" date="2023-01" db="EMBL/GenBank/DDBJ databases">
        <title>Genome assembly of the deep-sea coral Lophelia pertusa.</title>
        <authorList>
            <person name="Herrera S."/>
            <person name="Cordes E."/>
        </authorList>
    </citation>
    <scope>NUCLEOTIDE SEQUENCE</scope>
    <source>
        <strain evidence="3">USNM1676648</strain>
        <tissue evidence="3">Polyp</tissue>
    </source>
</reference>
<dbReference type="InterPro" id="IPR014718">
    <property type="entry name" value="GH-type_carb-bd"/>
</dbReference>
<dbReference type="Proteomes" id="UP001163046">
    <property type="component" value="Unassembled WGS sequence"/>
</dbReference>
<sequence>MTVKSFAASHGIGPELSPEGHWSKNFAALSVHRRKDWVVTMKGFNRYIWDYECSSYENVYGLFASHGALLIANSETDLKVHDVKHGWDWAKVPGATTIAMGNPNIEDLNIGGNGDFYNREKLAGSLTFKGTMSLANGLFGMNFLQPDYGLASTDWRQNINFGFKKSVFFLENLLVCLGSNIVAQRTNRKVVQTTLFQDRLFNRVASSLIKVDGAQNNYLSDYIYNGASSPYRKYTTLTDAKGNFYYVPEPSNAILNVAVRNQISKTEDGGKTTSGHYGTAWFQHNTLPSSYEYAVLIPTASYHAPLADIATAQETVGSEVYKILQNDTTAHVVQFLKSPQSWSALSHPITGYVIFGDTRSLPVDGPVEAVSKEDCLIMAEENYRIHLPQY</sequence>
<dbReference type="InterPro" id="IPR003159">
    <property type="entry name" value="Lyase_8_central_dom"/>
</dbReference>
<dbReference type="InterPro" id="IPR011071">
    <property type="entry name" value="Lyase_8-like_C"/>
</dbReference>
<dbReference type="InterPro" id="IPR011013">
    <property type="entry name" value="Gal_mutarotase_sf_dom"/>
</dbReference>
<evidence type="ECO:0000313" key="4">
    <source>
        <dbReference type="Proteomes" id="UP001163046"/>
    </source>
</evidence>
<keyword evidence="4" id="KW-1185">Reference proteome</keyword>
<dbReference type="Gene3D" id="2.60.220.10">
    <property type="entry name" value="Polysaccharide lyase family 8-like, C-terminal"/>
    <property type="match status" value="1"/>
</dbReference>
<dbReference type="InterPro" id="IPR039174">
    <property type="entry name" value="Chondroitin_ABC_lyase"/>
</dbReference>
<dbReference type="PANTHER" id="PTHR37322">
    <property type="match status" value="1"/>
</dbReference>
<name>A0A9W9YB15_9CNID</name>
<organism evidence="3 4">
    <name type="scientific">Desmophyllum pertusum</name>
    <dbReference type="NCBI Taxonomy" id="174260"/>
    <lineage>
        <taxon>Eukaryota</taxon>
        <taxon>Metazoa</taxon>
        <taxon>Cnidaria</taxon>
        <taxon>Anthozoa</taxon>
        <taxon>Hexacorallia</taxon>
        <taxon>Scleractinia</taxon>
        <taxon>Caryophylliina</taxon>
        <taxon>Caryophylliidae</taxon>
        <taxon>Desmophyllum</taxon>
    </lineage>
</organism>
<dbReference type="Gene3D" id="2.70.98.10">
    <property type="match status" value="1"/>
</dbReference>
<protein>
    <recommendedName>
        <fullName evidence="2">Polysaccharide lyase family 8 central domain-containing protein</fullName>
    </recommendedName>
</protein>
<dbReference type="PANTHER" id="PTHR37322:SF3">
    <property type="entry name" value="CHONDROITIN SULFATE ABC EXOLYASE"/>
    <property type="match status" value="1"/>
</dbReference>
<keyword evidence="1" id="KW-0456">Lyase</keyword>
<evidence type="ECO:0000313" key="3">
    <source>
        <dbReference type="EMBL" id="KAJ7321512.1"/>
    </source>
</evidence>
<proteinExistence type="predicted"/>
<dbReference type="GO" id="GO:0005576">
    <property type="term" value="C:extracellular region"/>
    <property type="evidence" value="ECO:0007669"/>
    <property type="project" value="InterPro"/>
</dbReference>
<evidence type="ECO:0000259" key="2">
    <source>
        <dbReference type="Pfam" id="PF02278"/>
    </source>
</evidence>
<dbReference type="GO" id="GO:0006027">
    <property type="term" value="P:glycosaminoglycan catabolic process"/>
    <property type="evidence" value="ECO:0007669"/>
    <property type="project" value="InterPro"/>
</dbReference>
<evidence type="ECO:0000256" key="1">
    <source>
        <dbReference type="ARBA" id="ARBA00023239"/>
    </source>
</evidence>
<dbReference type="GO" id="GO:0016829">
    <property type="term" value="F:lyase activity"/>
    <property type="evidence" value="ECO:0007669"/>
    <property type="project" value="UniProtKB-KW"/>
</dbReference>
<dbReference type="OrthoDB" id="5950258at2759"/>
<dbReference type="EMBL" id="MU827826">
    <property type="protein sequence ID" value="KAJ7321512.1"/>
    <property type="molecule type" value="Genomic_DNA"/>
</dbReference>
<dbReference type="GO" id="GO:0030246">
    <property type="term" value="F:carbohydrate binding"/>
    <property type="evidence" value="ECO:0007669"/>
    <property type="project" value="InterPro"/>
</dbReference>
<dbReference type="SUPFAM" id="SSF74650">
    <property type="entry name" value="Galactose mutarotase-like"/>
    <property type="match status" value="1"/>
</dbReference>
<comment type="caution">
    <text evidence="3">The sequence shown here is derived from an EMBL/GenBank/DDBJ whole genome shotgun (WGS) entry which is preliminary data.</text>
</comment>